<keyword evidence="4" id="KW-1185">Reference proteome</keyword>
<accession>A0A2V1HV25</accession>
<evidence type="ECO:0000313" key="3">
    <source>
        <dbReference type="EMBL" id="PVZ96443.1"/>
    </source>
</evidence>
<sequence length="90" mass="9909">MHGGPWAAGFGWLFFLIPLFWIGILALLFAVMRRRFRGNWGPGGPGGPGQWAHGESGGVRAAEKTLAERFARGDIDEVEYRARLEVLRAG</sequence>
<evidence type="ECO:0000256" key="1">
    <source>
        <dbReference type="SAM" id="MobiDB-lite"/>
    </source>
</evidence>
<keyword evidence="2" id="KW-0472">Membrane</keyword>
<dbReference type="OrthoDB" id="3748887at2"/>
<name>A0A2V1HV25_9MICO</name>
<dbReference type="AlphaFoldDB" id="A0A2V1HV25"/>
<keyword evidence="2" id="KW-0812">Transmembrane</keyword>
<comment type="caution">
    <text evidence="3">The sequence shown here is derived from an EMBL/GenBank/DDBJ whole genome shotgun (WGS) entry which is preliminary data.</text>
</comment>
<evidence type="ECO:0000313" key="4">
    <source>
        <dbReference type="Proteomes" id="UP000244893"/>
    </source>
</evidence>
<proteinExistence type="predicted"/>
<feature type="region of interest" description="Disordered" evidence="1">
    <location>
        <begin position="41"/>
        <end position="60"/>
    </location>
</feature>
<protein>
    <submittedName>
        <fullName evidence="3">Uncharacterized protein</fullName>
    </submittedName>
</protein>
<dbReference type="Proteomes" id="UP000244893">
    <property type="component" value="Unassembled WGS sequence"/>
</dbReference>
<evidence type="ECO:0000256" key="2">
    <source>
        <dbReference type="SAM" id="Phobius"/>
    </source>
</evidence>
<dbReference type="EMBL" id="QEOP01000001">
    <property type="protein sequence ID" value="PVZ96443.1"/>
    <property type="molecule type" value="Genomic_DNA"/>
</dbReference>
<reference evidence="3 4" key="1">
    <citation type="submission" date="2018-05" db="EMBL/GenBank/DDBJ databases">
        <title>Amnibacterium sp. M8JJ-5, whole genome shotgun sequence.</title>
        <authorList>
            <person name="Tuo L."/>
        </authorList>
    </citation>
    <scope>NUCLEOTIDE SEQUENCE [LARGE SCALE GENOMIC DNA]</scope>
    <source>
        <strain evidence="3 4">M8JJ-5</strain>
    </source>
</reference>
<keyword evidence="2" id="KW-1133">Transmembrane helix</keyword>
<organism evidence="3 4">
    <name type="scientific">Amnibacterium flavum</name>
    <dbReference type="NCBI Taxonomy" id="2173173"/>
    <lineage>
        <taxon>Bacteria</taxon>
        <taxon>Bacillati</taxon>
        <taxon>Actinomycetota</taxon>
        <taxon>Actinomycetes</taxon>
        <taxon>Micrococcales</taxon>
        <taxon>Microbacteriaceae</taxon>
        <taxon>Amnibacterium</taxon>
    </lineage>
</organism>
<gene>
    <name evidence="3" type="ORF">DDQ50_07515</name>
</gene>
<feature type="transmembrane region" description="Helical" evidence="2">
    <location>
        <begin position="6"/>
        <end position="31"/>
    </location>
</feature>